<dbReference type="Proteomes" id="UP000186607">
    <property type="component" value="Unassembled WGS sequence"/>
</dbReference>
<dbReference type="RefSeq" id="WP_075835236.1">
    <property type="nucleotide sequence ID" value="NZ_MSTI01000137.1"/>
</dbReference>
<name>A0A1U7NUG1_9DEIO</name>
<gene>
    <name evidence="1" type="ORF">BOO71_0011440</name>
</gene>
<keyword evidence="2" id="KW-1185">Reference proteome</keyword>
<dbReference type="OrthoDB" id="60113at2"/>
<reference evidence="1 2" key="1">
    <citation type="submission" date="2017-01" db="EMBL/GenBank/DDBJ databases">
        <title>Genome Analysis of Deinococcus marmoris KOPRI26562.</title>
        <authorList>
            <person name="Kim J.H."/>
            <person name="Oh H.-M."/>
        </authorList>
    </citation>
    <scope>NUCLEOTIDE SEQUENCE [LARGE SCALE GENOMIC DNA]</scope>
    <source>
        <strain evidence="1 2">KOPRI26562</strain>
    </source>
</reference>
<accession>A0A1U7NUG1</accession>
<organism evidence="1 2">
    <name type="scientific">Deinococcus marmoris</name>
    <dbReference type="NCBI Taxonomy" id="249408"/>
    <lineage>
        <taxon>Bacteria</taxon>
        <taxon>Thermotogati</taxon>
        <taxon>Deinococcota</taxon>
        <taxon>Deinococci</taxon>
        <taxon>Deinococcales</taxon>
        <taxon>Deinococcaceae</taxon>
        <taxon>Deinococcus</taxon>
    </lineage>
</organism>
<evidence type="ECO:0000313" key="1">
    <source>
        <dbReference type="EMBL" id="OLV16562.1"/>
    </source>
</evidence>
<dbReference type="AlphaFoldDB" id="A0A1U7NUG1"/>
<comment type="caution">
    <text evidence="1">The sequence shown here is derived from an EMBL/GenBank/DDBJ whole genome shotgun (WGS) entry which is preliminary data.</text>
</comment>
<dbReference type="STRING" id="249408.BOO71_0011440"/>
<dbReference type="EMBL" id="MSTI01000137">
    <property type="protein sequence ID" value="OLV16562.1"/>
    <property type="molecule type" value="Genomic_DNA"/>
</dbReference>
<proteinExistence type="predicted"/>
<sequence>MNSELVGFLVLLALLGWLALKARQWRMRQAPGKSGRRVEVTVHADGRVEVGDDVSRTHRERLQTELRGVTGAGDARAWAGWTEKILTLRFVDDLNVPEGQALPVPAAVRLNVLEDALDGSAPLARTLLESEVNFSGQDWRDLLDGLPPELAAFTVPPADESAAEGRWD</sequence>
<protein>
    <submittedName>
        <fullName evidence="1">Uncharacterized protein</fullName>
    </submittedName>
</protein>
<evidence type="ECO:0000313" key="2">
    <source>
        <dbReference type="Proteomes" id="UP000186607"/>
    </source>
</evidence>